<evidence type="ECO:0000313" key="12">
    <source>
        <dbReference type="Proteomes" id="UP001419910"/>
    </source>
</evidence>
<proteinExistence type="predicted"/>
<dbReference type="InterPro" id="IPR000923">
    <property type="entry name" value="BlueCu_1"/>
</dbReference>
<evidence type="ECO:0000256" key="4">
    <source>
        <dbReference type="ARBA" id="ARBA00022448"/>
    </source>
</evidence>
<dbReference type="SUPFAM" id="SSF49503">
    <property type="entry name" value="Cupredoxins"/>
    <property type="match status" value="1"/>
</dbReference>
<feature type="domain" description="Blue (type 1) copper" evidence="10">
    <location>
        <begin position="55"/>
        <end position="141"/>
    </location>
</feature>
<dbReference type="Pfam" id="PF00127">
    <property type="entry name" value="Copper-bind"/>
    <property type="match status" value="1"/>
</dbReference>
<evidence type="ECO:0000256" key="5">
    <source>
        <dbReference type="ARBA" id="ARBA00022723"/>
    </source>
</evidence>
<evidence type="ECO:0000256" key="7">
    <source>
        <dbReference type="ARBA" id="ARBA00022982"/>
    </source>
</evidence>
<comment type="caution">
    <text evidence="11">The sequence shown here is derived from an EMBL/GenBank/DDBJ whole genome shotgun (WGS) entry which is preliminary data.</text>
</comment>
<dbReference type="NCBIfam" id="TIGR02375">
    <property type="entry name" value="pseudoazurin"/>
    <property type="match status" value="1"/>
</dbReference>
<comment type="subcellular location">
    <subcellularLocation>
        <location evidence="2">Periplasm</location>
    </subcellularLocation>
</comment>
<gene>
    <name evidence="11" type="ORF">ABC974_16965</name>
</gene>
<organism evidence="11 12">
    <name type="scientific">Sphingomonas oligophenolica</name>
    <dbReference type="NCBI Taxonomy" id="301154"/>
    <lineage>
        <taxon>Bacteria</taxon>
        <taxon>Pseudomonadati</taxon>
        <taxon>Pseudomonadota</taxon>
        <taxon>Alphaproteobacteria</taxon>
        <taxon>Sphingomonadales</taxon>
        <taxon>Sphingomonadaceae</taxon>
        <taxon>Sphingomonas</taxon>
    </lineage>
</organism>
<dbReference type="Gene3D" id="2.60.40.420">
    <property type="entry name" value="Cupredoxins - blue copper proteins"/>
    <property type="match status" value="1"/>
</dbReference>
<dbReference type="EMBL" id="JBDIME010000016">
    <property type="protein sequence ID" value="MEN2791329.1"/>
    <property type="molecule type" value="Genomic_DNA"/>
</dbReference>
<keyword evidence="7" id="KW-0249">Electron transport</keyword>
<dbReference type="Proteomes" id="UP001419910">
    <property type="component" value="Unassembled WGS sequence"/>
</dbReference>
<evidence type="ECO:0000256" key="9">
    <source>
        <dbReference type="NCBIfam" id="TIGR02375"/>
    </source>
</evidence>
<keyword evidence="12" id="KW-1185">Reference proteome</keyword>
<keyword evidence="4" id="KW-0813">Transport</keyword>
<evidence type="ECO:0000256" key="3">
    <source>
        <dbReference type="ARBA" id="ARBA00016984"/>
    </source>
</evidence>
<evidence type="ECO:0000256" key="2">
    <source>
        <dbReference type="ARBA" id="ARBA00004418"/>
    </source>
</evidence>
<dbReference type="InterPro" id="IPR002386">
    <property type="entry name" value="Amicyanin/Pseudoazurin"/>
</dbReference>
<name>A0ABU9Y697_9SPHN</name>
<dbReference type="PRINTS" id="PR00155">
    <property type="entry name" value="AMICYANIN"/>
</dbReference>
<evidence type="ECO:0000256" key="8">
    <source>
        <dbReference type="ARBA" id="ARBA00023008"/>
    </source>
</evidence>
<sequence>MIEVTASPLEPETVQKDLMSFMKSLMIVGAVLATTQAIARERAAPQATPHERIVQMRNRGASGFFVFEPSLTRAMPGDTIRFVPTDMGHDVVAVPGMLPAGVAPFKGEMGQAFTIKVTKSGVYGFKCTPHYAMGMVGLIVVGKPINLAAAAQVDHPGKAKQVFAALLAQAAKP</sequence>
<reference evidence="11 12" key="1">
    <citation type="submission" date="2024-05" db="EMBL/GenBank/DDBJ databases">
        <authorList>
            <person name="Liu Q."/>
            <person name="Xin Y.-H."/>
        </authorList>
    </citation>
    <scope>NUCLEOTIDE SEQUENCE [LARGE SCALE GENOMIC DNA]</scope>
    <source>
        <strain evidence="11 12">CGMCC 1.10181</strain>
    </source>
</reference>
<evidence type="ECO:0000256" key="1">
    <source>
        <dbReference type="ARBA" id="ARBA00001935"/>
    </source>
</evidence>
<evidence type="ECO:0000259" key="10">
    <source>
        <dbReference type="Pfam" id="PF00127"/>
    </source>
</evidence>
<keyword evidence="5" id="KW-0479">Metal-binding</keyword>
<keyword evidence="6" id="KW-0574">Periplasm</keyword>
<dbReference type="InterPro" id="IPR012745">
    <property type="entry name" value="Pseudoazurin"/>
</dbReference>
<comment type="cofactor">
    <cofactor evidence="1">
        <name>Cu cation</name>
        <dbReference type="ChEBI" id="CHEBI:23378"/>
    </cofactor>
</comment>
<evidence type="ECO:0000256" key="6">
    <source>
        <dbReference type="ARBA" id="ARBA00022764"/>
    </source>
</evidence>
<dbReference type="CDD" id="cd04218">
    <property type="entry name" value="Pseudoazurin"/>
    <property type="match status" value="1"/>
</dbReference>
<protein>
    <recommendedName>
        <fullName evidence="3 9">Pseudoazurin</fullName>
    </recommendedName>
</protein>
<dbReference type="PROSITE" id="PS00196">
    <property type="entry name" value="COPPER_BLUE"/>
    <property type="match status" value="1"/>
</dbReference>
<dbReference type="InterPro" id="IPR001235">
    <property type="entry name" value="Copper_blue_Plastocyanin"/>
</dbReference>
<accession>A0ABU9Y697</accession>
<evidence type="ECO:0000313" key="11">
    <source>
        <dbReference type="EMBL" id="MEN2791329.1"/>
    </source>
</evidence>
<dbReference type="InterPro" id="IPR008972">
    <property type="entry name" value="Cupredoxin"/>
</dbReference>
<keyword evidence="8" id="KW-0186">Copper</keyword>
<dbReference type="RefSeq" id="WP_343892417.1">
    <property type="nucleotide sequence ID" value="NZ_BAAAEH010000059.1"/>
</dbReference>
<dbReference type="PRINTS" id="PR00156">
    <property type="entry name" value="COPPERBLUE"/>
</dbReference>
<dbReference type="InterPro" id="IPR028871">
    <property type="entry name" value="BlueCu_1_BS"/>
</dbReference>